<reference evidence="6 7" key="1">
    <citation type="submission" date="2024-08" db="EMBL/GenBank/DDBJ databases">
        <authorList>
            <person name="Cucini C."/>
            <person name="Frati F."/>
        </authorList>
    </citation>
    <scope>NUCLEOTIDE SEQUENCE [LARGE SCALE GENOMIC DNA]</scope>
</reference>
<evidence type="ECO:0000313" key="6">
    <source>
        <dbReference type="EMBL" id="CAL8083081.1"/>
    </source>
</evidence>
<protein>
    <recommendedName>
        <fullName evidence="5">UDP-glucuronosyltransferase</fullName>
        <ecNumber evidence="5">2.4.1.17</ecNumber>
    </recommendedName>
</protein>
<evidence type="ECO:0000256" key="2">
    <source>
        <dbReference type="ARBA" id="ARBA00022676"/>
    </source>
</evidence>
<dbReference type="Proteomes" id="UP001642540">
    <property type="component" value="Unassembled WGS sequence"/>
</dbReference>
<comment type="catalytic activity">
    <reaction evidence="5">
        <text>glucuronate acceptor + UDP-alpha-D-glucuronate = acceptor beta-D-glucuronoside + UDP + H(+)</text>
        <dbReference type="Rhea" id="RHEA:21032"/>
        <dbReference type="ChEBI" id="CHEBI:15378"/>
        <dbReference type="ChEBI" id="CHEBI:58052"/>
        <dbReference type="ChEBI" id="CHEBI:58223"/>
        <dbReference type="ChEBI" id="CHEBI:132367"/>
        <dbReference type="ChEBI" id="CHEBI:132368"/>
        <dbReference type="EC" id="2.4.1.17"/>
    </reaction>
</comment>
<keyword evidence="5" id="KW-0812">Transmembrane</keyword>
<comment type="caution">
    <text evidence="6">The sequence shown here is derived from an EMBL/GenBank/DDBJ whole genome shotgun (WGS) entry which is preliminary data.</text>
</comment>
<dbReference type="Gene3D" id="3.40.50.2000">
    <property type="entry name" value="Glycogen Phosphorylase B"/>
    <property type="match status" value="2"/>
</dbReference>
<keyword evidence="5" id="KW-1133">Transmembrane helix</keyword>
<evidence type="ECO:0000256" key="4">
    <source>
        <dbReference type="RuleBase" id="RU003718"/>
    </source>
</evidence>
<keyword evidence="3 4" id="KW-0808">Transferase</keyword>
<dbReference type="InterPro" id="IPR035595">
    <property type="entry name" value="UDP_glycos_trans_CS"/>
</dbReference>
<keyword evidence="5" id="KW-0472">Membrane</keyword>
<dbReference type="InterPro" id="IPR002213">
    <property type="entry name" value="UDP_glucos_trans"/>
</dbReference>
<dbReference type="Pfam" id="PF00201">
    <property type="entry name" value="UDPGT"/>
    <property type="match status" value="1"/>
</dbReference>
<evidence type="ECO:0000256" key="5">
    <source>
        <dbReference type="RuleBase" id="RU362059"/>
    </source>
</evidence>
<dbReference type="EC" id="2.4.1.17" evidence="5"/>
<evidence type="ECO:0000256" key="1">
    <source>
        <dbReference type="ARBA" id="ARBA00009995"/>
    </source>
</evidence>
<dbReference type="PROSITE" id="PS00375">
    <property type="entry name" value="UDPGT"/>
    <property type="match status" value="1"/>
</dbReference>
<feature type="transmembrane region" description="Helical" evidence="5">
    <location>
        <begin position="485"/>
        <end position="512"/>
    </location>
</feature>
<accession>A0ABP1PYU7</accession>
<dbReference type="SUPFAM" id="SSF53756">
    <property type="entry name" value="UDP-Glycosyltransferase/glycogen phosphorylase"/>
    <property type="match status" value="1"/>
</dbReference>
<name>A0ABP1PYU7_9HEXA</name>
<keyword evidence="7" id="KW-1185">Reference proteome</keyword>
<dbReference type="InterPro" id="IPR050271">
    <property type="entry name" value="UDP-glycosyltransferase"/>
</dbReference>
<feature type="chain" id="PRO_5044986788" description="UDP-glucuronosyltransferase" evidence="5">
    <location>
        <begin position="22"/>
        <end position="529"/>
    </location>
</feature>
<dbReference type="CDD" id="cd03784">
    <property type="entry name" value="GT1_Gtf-like"/>
    <property type="match status" value="1"/>
</dbReference>
<comment type="similarity">
    <text evidence="1 4">Belongs to the UDP-glycosyltransferase family.</text>
</comment>
<keyword evidence="5" id="KW-0732">Signal</keyword>
<sequence>MKLKFLFIILLSIQDFRITSTKNILFFWGMSGYSHRITIWPLVEKLADKGHNVTFFSPHHPKKPTVHPNITEIVPTNLFQDIGMGYDPAEVRLKGGITAVENLWPSYLECGVQLCRRIAKDPDILNWLNSASFDLVVINGLFNDCGLAVAYKFNASTITYGTSSLFQWWEEVYGFPTENYPEFHYHLPVNMTFPQQVWNTFTPLYWSVFRSWYYLPLIESIIRPALNLPNMPSLLELDQRNSLLLANTHFSEEFPRSLPPWIVPVGGMHCTDNTKPLPNNIRHFIESWNNGIVYFSFGTYMKLPLLPQRHRDAIFGAIRKFPSIGFLLKWNGGPVPLDIPDNVMTGEWLPQQDILAHKNVRAFISHGGLLGTQEAVFHAVPMVVFPIFAEQDYNAQRVHSAERGIMMEICDMTEEKLENAIREILTNPRYKQNMDKVSRVFRDRPWAPVDTAAWHVEYVLRHNDTSFLKPIGLTRTWYERRMLHIWGFVLAVLVVSLLLIAILLRVFLSFILNKQNQRPTSRKGKSKRL</sequence>
<keyword evidence="2 4" id="KW-0328">Glycosyltransferase</keyword>
<comment type="subcellular location">
    <subcellularLocation>
        <location evidence="5">Membrane</location>
        <topology evidence="5">Single-pass membrane protein</topology>
    </subcellularLocation>
</comment>
<evidence type="ECO:0000256" key="3">
    <source>
        <dbReference type="ARBA" id="ARBA00022679"/>
    </source>
</evidence>
<evidence type="ECO:0000313" key="7">
    <source>
        <dbReference type="Proteomes" id="UP001642540"/>
    </source>
</evidence>
<proteinExistence type="inferred from homology"/>
<dbReference type="PANTHER" id="PTHR48043">
    <property type="entry name" value="EG:EG0003.4 PROTEIN-RELATED"/>
    <property type="match status" value="1"/>
</dbReference>
<dbReference type="EMBL" id="CAXLJM020000016">
    <property type="protein sequence ID" value="CAL8083081.1"/>
    <property type="molecule type" value="Genomic_DNA"/>
</dbReference>
<feature type="signal peptide" evidence="5">
    <location>
        <begin position="1"/>
        <end position="21"/>
    </location>
</feature>
<organism evidence="6 7">
    <name type="scientific">Orchesella dallaii</name>
    <dbReference type="NCBI Taxonomy" id="48710"/>
    <lineage>
        <taxon>Eukaryota</taxon>
        <taxon>Metazoa</taxon>
        <taxon>Ecdysozoa</taxon>
        <taxon>Arthropoda</taxon>
        <taxon>Hexapoda</taxon>
        <taxon>Collembola</taxon>
        <taxon>Entomobryomorpha</taxon>
        <taxon>Entomobryoidea</taxon>
        <taxon>Orchesellidae</taxon>
        <taxon>Orchesellinae</taxon>
        <taxon>Orchesella</taxon>
    </lineage>
</organism>
<dbReference type="PANTHER" id="PTHR48043:SF159">
    <property type="entry name" value="EG:EG0003.4 PROTEIN-RELATED"/>
    <property type="match status" value="1"/>
</dbReference>
<gene>
    <name evidence="6" type="ORF">ODALV1_LOCUS5391</name>
</gene>